<keyword evidence="8" id="KW-1185">Reference proteome</keyword>
<evidence type="ECO:0000256" key="6">
    <source>
        <dbReference type="SAM" id="Phobius"/>
    </source>
</evidence>
<dbReference type="Pfam" id="PF01810">
    <property type="entry name" value="LysE"/>
    <property type="match status" value="1"/>
</dbReference>
<feature type="transmembrane region" description="Helical" evidence="6">
    <location>
        <begin position="75"/>
        <end position="93"/>
    </location>
</feature>
<name>A0ABT3CVP8_9BACT</name>
<protein>
    <submittedName>
        <fullName evidence="7">LysE family transporter</fullName>
    </submittedName>
</protein>
<comment type="caution">
    <text evidence="7">The sequence shown here is derived from an EMBL/GenBank/DDBJ whole genome shotgun (WGS) entry which is preliminary data.</text>
</comment>
<reference evidence="7 8" key="1">
    <citation type="submission" date="2022-10" db="EMBL/GenBank/DDBJ databases">
        <title>Comparative genomics and taxonomic characterization of three novel marine species of genus Reichenbachiella exhibiting antioxidant and polysaccharide degradation activities.</title>
        <authorList>
            <person name="Muhammad N."/>
            <person name="Lee Y.-J."/>
            <person name="Ko J."/>
            <person name="Kim S.-G."/>
        </authorList>
    </citation>
    <scope>NUCLEOTIDE SEQUENCE [LARGE SCALE GENOMIC DNA]</scope>
    <source>
        <strain evidence="7 8">ABR2-5</strain>
    </source>
</reference>
<evidence type="ECO:0000256" key="4">
    <source>
        <dbReference type="ARBA" id="ARBA00022989"/>
    </source>
</evidence>
<gene>
    <name evidence="7" type="ORF">N7U62_13895</name>
</gene>
<evidence type="ECO:0000313" key="7">
    <source>
        <dbReference type="EMBL" id="MCV9387770.1"/>
    </source>
</evidence>
<evidence type="ECO:0000256" key="1">
    <source>
        <dbReference type="ARBA" id="ARBA00004651"/>
    </source>
</evidence>
<dbReference type="Proteomes" id="UP001300692">
    <property type="component" value="Unassembled WGS sequence"/>
</dbReference>
<organism evidence="7 8">
    <name type="scientific">Reichenbachiella ulvae</name>
    <dbReference type="NCBI Taxonomy" id="2980104"/>
    <lineage>
        <taxon>Bacteria</taxon>
        <taxon>Pseudomonadati</taxon>
        <taxon>Bacteroidota</taxon>
        <taxon>Cytophagia</taxon>
        <taxon>Cytophagales</taxon>
        <taxon>Reichenbachiellaceae</taxon>
        <taxon>Reichenbachiella</taxon>
    </lineage>
</organism>
<feature type="transmembrane region" description="Helical" evidence="6">
    <location>
        <begin position="181"/>
        <end position="200"/>
    </location>
</feature>
<accession>A0ABT3CVP8</accession>
<evidence type="ECO:0000256" key="3">
    <source>
        <dbReference type="ARBA" id="ARBA00022692"/>
    </source>
</evidence>
<keyword evidence="3 6" id="KW-0812">Transmembrane</keyword>
<evidence type="ECO:0000256" key="5">
    <source>
        <dbReference type="ARBA" id="ARBA00023136"/>
    </source>
</evidence>
<dbReference type="InterPro" id="IPR001123">
    <property type="entry name" value="LeuE-type"/>
</dbReference>
<feature type="transmembrane region" description="Helical" evidence="6">
    <location>
        <begin position="6"/>
        <end position="29"/>
    </location>
</feature>
<feature type="transmembrane region" description="Helical" evidence="6">
    <location>
        <begin position="114"/>
        <end position="136"/>
    </location>
</feature>
<evidence type="ECO:0000313" key="8">
    <source>
        <dbReference type="Proteomes" id="UP001300692"/>
    </source>
</evidence>
<dbReference type="PANTHER" id="PTHR38825:SF2">
    <property type="entry name" value="LYSINE TRANSPORTER LYSE"/>
    <property type="match status" value="1"/>
</dbReference>
<evidence type="ECO:0000256" key="2">
    <source>
        <dbReference type="ARBA" id="ARBA00022475"/>
    </source>
</evidence>
<keyword evidence="4 6" id="KW-1133">Transmembrane helix</keyword>
<sequence length="201" mass="22370">MTSLISLFAIAFVFSYAGSIPPGSINLSVVQLAMRDRKAGALSLGLAAAMIEFVYAGIAVRFQIYLTENIEIATWFRWISGTVLIVLGLVNWFQKPKEKKEEPSGEKRAGFVKGLMLAIMNPLAIPYWLTVSAYLQTMNWVNLTDDNYLIFVAGVSSGTFLLMVTATYLGSRFSSIQNNRFLLFKVPAIIFVVMGIWTFVQ</sequence>
<feature type="transmembrane region" description="Helical" evidence="6">
    <location>
        <begin position="148"/>
        <end position="169"/>
    </location>
</feature>
<proteinExistence type="predicted"/>
<dbReference type="RefSeq" id="WP_264138589.1">
    <property type="nucleotide sequence ID" value="NZ_JAOYOD010000001.1"/>
</dbReference>
<feature type="transmembrane region" description="Helical" evidence="6">
    <location>
        <begin position="41"/>
        <end position="63"/>
    </location>
</feature>
<keyword evidence="2" id="KW-1003">Cell membrane</keyword>
<dbReference type="PANTHER" id="PTHR38825">
    <property type="entry name" value="LYSINE EXPORTER PROTEIN (LYSE/YGGA)"/>
    <property type="match status" value="1"/>
</dbReference>
<keyword evidence="5 6" id="KW-0472">Membrane</keyword>
<comment type="subcellular location">
    <subcellularLocation>
        <location evidence="1">Cell membrane</location>
        <topology evidence="1">Multi-pass membrane protein</topology>
    </subcellularLocation>
</comment>
<dbReference type="EMBL" id="JAOYOD010000001">
    <property type="protein sequence ID" value="MCV9387770.1"/>
    <property type="molecule type" value="Genomic_DNA"/>
</dbReference>